<dbReference type="InterPro" id="IPR026841">
    <property type="entry name" value="Aur1/Ipt1"/>
</dbReference>
<feature type="transmembrane region" description="Helical" evidence="6">
    <location>
        <begin position="170"/>
        <end position="190"/>
    </location>
</feature>
<evidence type="ECO:0000259" key="7">
    <source>
        <dbReference type="Pfam" id="PF14378"/>
    </source>
</evidence>
<name>A0A6I4WD13_9ACTN</name>
<sequence>MISPRRDAAAVAAPRVRRPRLLGELLIVFVLLRVYDYVRSFADARQGRALTHGRDVLDVERFLHIDIERAMNHWVERHDFLAIAAVDWYQYVHISATMSVLVWCYVAGPGLYRGARNALVATNLVGMTVYFFLPVMPPRLLPGEDYIDSVAAAGFGTTHGGPVTADQFGAMPSLHLAWATWTALVAFALLRRYPRARFLVVLYPTTTALVVMATANHYLLDVFAGVAVALSARRALPGPLPVRATVQMILRRSSTASTNAPGTSGSQTVISRYPTTAPSAAGDGTPAQISPATSTTSSPPIPPGDGSRADTEETTT</sequence>
<dbReference type="EMBL" id="WUTW01000002">
    <property type="protein sequence ID" value="MXQ64954.1"/>
    <property type="molecule type" value="Genomic_DNA"/>
</dbReference>
<dbReference type="AlphaFoldDB" id="A0A6I4WD13"/>
<evidence type="ECO:0000256" key="6">
    <source>
        <dbReference type="SAM" id="Phobius"/>
    </source>
</evidence>
<evidence type="ECO:0000256" key="4">
    <source>
        <dbReference type="ARBA" id="ARBA00023136"/>
    </source>
</evidence>
<evidence type="ECO:0000256" key="5">
    <source>
        <dbReference type="SAM" id="MobiDB-lite"/>
    </source>
</evidence>
<comment type="subcellular location">
    <subcellularLocation>
        <location evidence="1">Membrane</location>
        <topology evidence="1">Multi-pass membrane protein</topology>
    </subcellularLocation>
</comment>
<dbReference type="GO" id="GO:0016020">
    <property type="term" value="C:membrane"/>
    <property type="evidence" value="ECO:0007669"/>
    <property type="project" value="UniProtKB-SubCell"/>
</dbReference>
<feature type="transmembrane region" description="Helical" evidence="6">
    <location>
        <begin position="118"/>
        <end position="136"/>
    </location>
</feature>
<dbReference type="PANTHER" id="PTHR31310:SF7">
    <property type="entry name" value="PA-PHOSPHATASE RELATED-FAMILY PROTEIN DDB_G0268928"/>
    <property type="match status" value="1"/>
</dbReference>
<feature type="region of interest" description="Disordered" evidence="5">
    <location>
        <begin position="254"/>
        <end position="316"/>
    </location>
</feature>
<dbReference type="OrthoDB" id="5241565at2"/>
<evidence type="ECO:0000256" key="3">
    <source>
        <dbReference type="ARBA" id="ARBA00022989"/>
    </source>
</evidence>
<feature type="transmembrane region" description="Helical" evidence="6">
    <location>
        <begin position="88"/>
        <end position="106"/>
    </location>
</feature>
<keyword evidence="9" id="KW-1185">Reference proteome</keyword>
<proteinExistence type="predicted"/>
<feature type="domain" description="Inositolphosphotransferase Aur1/Ipt1" evidence="7">
    <location>
        <begin position="55"/>
        <end position="232"/>
    </location>
</feature>
<dbReference type="Pfam" id="PF14378">
    <property type="entry name" value="PAP2_3"/>
    <property type="match status" value="1"/>
</dbReference>
<dbReference type="PANTHER" id="PTHR31310">
    <property type="match status" value="1"/>
</dbReference>
<feature type="compositionally biased region" description="Polar residues" evidence="5">
    <location>
        <begin position="254"/>
        <end position="278"/>
    </location>
</feature>
<reference evidence="8 9" key="1">
    <citation type="submission" date="2019-12" db="EMBL/GenBank/DDBJ databases">
        <title>Nocardia macrotermitis sp. nov. and Nocardia aurantia sp. nov., isolated from the gut of the fungus growing-termite Macrotermes natalensis.</title>
        <authorList>
            <person name="Christine B."/>
            <person name="Rene B."/>
        </authorList>
    </citation>
    <scope>NUCLEOTIDE SEQUENCE [LARGE SCALE GENOMIC DNA]</scope>
    <source>
        <strain evidence="8 9">DSM 102126</strain>
    </source>
</reference>
<feature type="transmembrane region" description="Helical" evidence="6">
    <location>
        <begin position="21"/>
        <end position="38"/>
    </location>
</feature>
<feature type="compositionally biased region" description="Basic and acidic residues" evidence="5">
    <location>
        <begin position="307"/>
        <end position="316"/>
    </location>
</feature>
<evidence type="ECO:0000256" key="2">
    <source>
        <dbReference type="ARBA" id="ARBA00022692"/>
    </source>
</evidence>
<feature type="compositionally biased region" description="Low complexity" evidence="5">
    <location>
        <begin position="285"/>
        <end position="298"/>
    </location>
</feature>
<dbReference type="CDD" id="cd03386">
    <property type="entry name" value="PAP2_Aur1_like"/>
    <property type="match status" value="1"/>
</dbReference>
<evidence type="ECO:0000313" key="9">
    <source>
        <dbReference type="Proteomes" id="UP000431901"/>
    </source>
</evidence>
<dbReference type="InterPro" id="IPR052185">
    <property type="entry name" value="IPC_Synthase-Related"/>
</dbReference>
<dbReference type="Proteomes" id="UP000431901">
    <property type="component" value="Unassembled WGS sequence"/>
</dbReference>
<keyword evidence="2 6" id="KW-0812">Transmembrane</keyword>
<keyword evidence="3 6" id="KW-1133">Transmembrane helix</keyword>
<evidence type="ECO:0000256" key="1">
    <source>
        <dbReference type="ARBA" id="ARBA00004141"/>
    </source>
</evidence>
<organism evidence="8 9">
    <name type="scientific">Actinomadura rayongensis</name>
    <dbReference type="NCBI Taxonomy" id="1429076"/>
    <lineage>
        <taxon>Bacteria</taxon>
        <taxon>Bacillati</taxon>
        <taxon>Actinomycetota</taxon>
        <taxon>Actinomycetes</taxon>
        <taxon>Streptosporangiales</taxon>
        <taxon>Thermomonosporaceae</taxon>
        <taxon>Actinomadura</taxon>
    </lineage>
</organism>
<comment type="caution">
    <text evidence="8">The sequence shown here is derived from an EMBL/GenBank/DDBJ whole genome shotgun (WGS) entry which is preliminary data.</text>
</comment>
<accession>A0A6I4WD13</accession>
<keyword evidence="4 6" id="KW-0472">Membrane</keyword>
<protein>
    <recommendedName>
        <fullName evidence="7">Inositolphosphotransferase Aur1/Ipt1 domain-containing protein</fullName>
    </recommendedName>
</protein>
<gene>
    <name evidence="8" type="ORF">GQ466_12995</name>
</gene>
<evidence type="ECO:0000313" key="8">
    <source>
        <dbReference type="EMBL" id="MXQ64954.1"/>
    </source>
</evidence>